<name>A0A6S6T969_9GAMM</name>
<reference evidence="1" key="1">
    <citation type="submission" date="2020-01" db="EMBL/GenBank/DDBJ databases">
        <authorList>
            <person name="Meier V. D."/>
            <person name="Meier V D."/>
        </authorList>
    </citation>
    <scope>NUCLEOTIDE SEQUENCE</scope>
    <source>
        <strain evidence="1">HLG_WM_MAG_09</strain>
    </source>
</reference>
<dbReference type="AlphaFoldDB" id="A0A6S6T969"/>
<accession>A0A6S6T969</accession>
<gene>
    <name evidence="1" type="ORF">HELGO_WM34763</name>
</gene>
<dbReference type="EMBL" id="CACVAT010000201">
    <property type="protein sequence ID" value="CAA6813108.1"/>
    <property type="molecule type" value="Genomic_DNA"/>
</dbReference>
<organism evidence="1">
    <name type="scientific">uncultured Thiotrichaceae bacterium</name>
    <dbReference type="NCBI Taxonomy" id="298394"/>
    <lineage>
        <taxon>Bacteria</taxon>
        <taxon>Pseudomonadati</taxon>
        <taxon>Pseudomonadota</taxon>
        <taxon>Gammaproteobacteria</taxon>
        <taxon>Thiotrichales</taxon>
        <taxon>Thiotrichaceae</taxon>
        <taxon>environmental samples</taxon>
    </lineage>
</organism>
<sequence length="76" mass="8602">MLGTGIIYTILTRCSNMPEPAYSRPELAVAERYSVEQQHRSVRMPLHQVTSGLFLFRNTLPKHLIADFISVVTELG</sequence>
<protein>
    <submittedName>
        <fullName evidence="1">Uncharacterized protein</fullName>
    </submittedName>
</protein>
<evidence type="ECO:0000313" key="1">
    <source>
        <dbReference type="EMBL" id="CAA6813108.1"/>
    </source>
</evidence>
<proteinExistence type="predicted"/>